<evidence type="ECO:0000259" key="3">
    <source>
        <dbReference type="PROSITE" id="PS50188"/>
    </source>
</evidence>
<evidence type="ECO:0000256" key="2">
    <source>
        <dbReference type="SAM" id="Phobius"/>
    </source>
</evidence>
<dbReference type="PROSITE" id="PS50188">
    <property type="entry name" value="B302_SPRY"/>
    <property type="match status" value="1"/>
</dbReference>
<sequence length="469" mass="52578">MSYLTLMEIDEENKENRENRENEGKIIETCTFKNSSMESVEAERSSLNYDNDNNNMNINNNNNNDNNMNINKRATIPDSTSCGSLCMIIIIISLLLLSIIIITICIRCLRRKKREIESEEGRGILYSEKSTTMTSESPESSTTDTAPLLFSNYPRLGRVFEPLISASSSDYSSFWFGGGRQQQDDNNNNNNNDNSISIEAEQFTKDHPPQEINPPIDHIIHIQSLGGAKAWTWTPDDTLISQQIISITNERKDVTFNKRSNVMIQTNYPFFIPRAEGDIIYEAPFEKPKTKDDRQGQMLHYFEITVLSNSNPNDTTIAIGLATKPYPSFRLPGWNMHSVGYHSIGKKFEDSTGGKDYGPKWGEPGDTIGCGYNPDAGYVFFTKNEQFLGNAYTGKSHIWFPTIGATGPCTIQTNFGDDFENDFRYKSAIGYGPGGPLLIRKTESGSSTGRRSRVSRSGSVKSIHGISNE</sequence>
<dbReference type="Gene3D" id="2.60.120.920">
    <property type="match status" value="1"/>
</dbReference>
<dbReference type="InterPro" id="IPR043136">
    <property type="entry name" value="B30.2/SPRY_sf"/>
</dbReference>
<keyword evidence="2" id="KW-1133">Transmembrane helix</keyword>
<gene>
    <name evidence="4" type="ORF">Glove_276g93</name>
</gene>
<dbReference type="InterPro" id="IPR001870">
    <property type="entry name" value="B30.2/SPRY"/>
</dbReference>
<dbReference type="InterPro" id="IPR003877">
    <property type="entry name" value="SPRY_dom"/>
</dbReference>
<dbReference type="Proteomes" id="UP000266861">
    <property type="component" value="Unassembled WGS sequence"/>
</dbReference>
<dbReference type="OrthoDB" id="258495at2759"/>
<dbReference type="AlphaFoldDB" id="A0A397I471"/>
<feature type="domain" description="B30.2/SPRY" evidence="3">
    <location>
        <begin position="223"/>
        <end position="420"/>
    </location>
</feature>
<keyword evidence="2" id="KW-0812">Transmembrane</keyword>
<feature type="region of interest" description="Disordered" evidence="1">
    <location>
        <begin position="437"/>
        <end position="469"/>
    </location>
</feature>
<keyword evidence="2" id="KW-0472">Membrane</keyword>
<dbReference type="PANTHER" id="PTHR12864">
    <property type="entry name" value="RAN BINDING PROTEIN 9-RELATED"/>
    <property type="match status" value="1"/>
</dbReference>
<proteinExistence type="predicted"/>
<feature type="transmembrane region" description="Helical" evidence="2">
    <location>
        <begin position="87"/>
        <end position="109"/>
    </location>
</feature>
<evidence type="ECO:0000256" key="1">
    <source>
        <dbReference type="SAM" id="MobiDB-lite"/>
    </source>
</evidence>
<dbReference type="InterPro" id="IPR013320">
    <property type="entry name" value="ConA-like_dom_sf"/>
</dbReference>
<name>A0A397I471_9GLOM</name>
<dbReference type="Pfam" id="PF00622">
    <property type="entry name" value="SPRY"/>
    <property type="match status" value="1"/>
</dbReference>
<dbReference type="EMBL" id="PQFF01000253">
    <property type="protein sequence ID" value="RHZ69972.1"/>
    <property type="molecule type" value="Genomic_DNA"/>
</dbReference>
<organism evidence="4 5">
    <name type="scientific">Diversispora epigaea</name>
    <dbReference type="NCBI Taxonomy" id="1348612"/>
    <lineage>
        <taxon>Eukaryota</taxon>
        <taxon>Fungi</taxon>
        <taxon>Fungi incertae sedis</taxon>
        <taxon>Mucoromycota</taxon>
        <taxon>Glomeromycotina</taxon>
        <taxon>Glomeromycetes</taxon>
        <taxon>Diversisporales</taxon>
        <taxon>Diversisporaceae</taxon>
        <taxon>Diversispora</taxon>
    </lineage>
</organism>
<protein>
    <recommendedName>
        <fullName evidence="3">B30.2/SPRY domain-containing protein</fullName>
    </recommendedName>
</protein>
<evidence type="ECO:0000313" key="5">
    <source>
        <dbReference type="Proteomes" id="UP000266861"/>
    </source>
</evidence>
<dbReference type="SMART" id="SM00449">
    <property type="entry name" value="SPRY"/>
    <property type="match status" value="1"/>
</dbReference>
<keyword evidence="5" id="KW-1185">Reference proteome</keyword>
<feature type="compositionally biased region" description="Low complexity" evidence="1">
    <location>
        <begin position="444"/>
        <end position="462"/>
    </location>
</feature>
<feature type="compositionally biased region" description="Low complexity" evidence="1">
    <location>
        <begin position="127"/>
        <end position="145"/>
    </location>
</feature>
<reference evidence="4 5" key="1">
    <citation type="submission" date="2018-08" db="EMBL/GenBank/DDBJ databases">
        <title>Genome and evolution of the arbuscular mycorrhizal fungus Diversispora epigaea (formerly Glomus versiforme) and its bacterial endosymbionts.</title>
        <authorList>
            <person name="Sun X."/>
            <person name="Fei Z."/>
            <person name="Harrison M."/>
        </authorList>
    </citation>
    <scope>NUCLEOTIDE SEQUENCE [LARGE SCALE GENOMIC DNA]</scope>
    <source>
        <strain evidence="4 5">IT104</strain>
    </source>
</reference>
<evidence type="ECO:0000313" key="4">
    <source>
        <dbReference type="EMBL" id="RHZ69972.1"/>
    </source>
</evidence>
<feature type="region of interest" description="Disordered" evidence="1">
    <location>
        <begin position="127"/>
        <end position="146"/>
    </location>
</feature>
<dbReference type="STRING" id="1348612.A0A397I471"/>
<accession>A0A397I471</accession>
<comment type="caution">
    <text evidence="4">The sequence shown here is derived from an EMBL/GenBank/DDBJ whole genome shotgun (WGS) entry which is preliminary data.</text>
</comment>
<dbReference type="SUPFAM" id="SSF49899">
    <property type="entry name" value="Concanavalin A-like lectins/glucanases"/>
    <property type="match status" value="1"/>
</dbReference>
<dbReference type="InterPro" id="IPR050618">
    <property type="entry name" value="Ubq-SigPath_Reg"/>
</dbReference>